<evidence type="ECO:0000256" key="7">
    <source>
        <dbReference type="RuleBase" id="RU003423"/>
    </source>
</evidence>
<dbReference type="SUPFAM" id="SSF52777">
    <property type="entry name" value="CoA-dependent acyltransferases"/>
    <property type="match status" value="1"/>
</dbReference>
<dbReference type="InterPro" id="IPR004167">
    <property type="entry name" value="PSBD"/>
</dbReference>
<evidence type="ECO:0000256" key="2">
    <source>
        <dbReference type="ARBA" id="ARBA00007317"/>
    </source>
</evidence>
<accession>A0A7L5DW72</accession>
<evidence type="ECO:0000259" key="9">
    <source>
        <dbReference type="PROSITE" id="PS50968"/>
    </source>
</evidence>
<dbReference type="Gene3D" id="3.30.559.10">
    <property type="entry name" value="Chloramphenicol acetyltransferase-like domain"/>
    <property type="match status" value="1"/>
</dbReference>
<dbReference type="Pfam" id="PF00198">
    <property type="entry name" value="2-oxoacid_dh"/>
    <property type="match status" value="1"/>
</dbReference>
<organism evidence="11 12">
    <name type="scientific">Mucilaginibacter robiniae</name>
    <dbReference type="NCBI Taxonomy" id="2728022"/>
    <lineage>
        <taxon>Bacteria</taxon>
        <taxon>Pseudomonadati</taxon>
        <taxon>Bacteroidota</taxon>
        <taxon>Sphingobacteriia</taxon>
        <taxon>Sphingobacteriales</taxon>
        <taxon>Sphingobacteriaceae</taxon>
        <taxon>Mucilaginibacter</taxon>
    </lineage>
</organism>
<dbReference type="InterPro" id="IPR000089">
    <property type="entry name" value="Biotin_lipoyl"/>
</dbReference>
<comment type="similarity">
    <text evidence="2 7">Belongs to the 2-oxoacid dehydrogenase family.</text>
</comment>
<name>A0A7L5DW72_9SPHI</name>
<dbReference type="GO" id="GO:0006086">
    <property type="term" value="P:pyruvate decarboxylation to acetyl-CoA"/>
    <property type="evidence" value="ECO:0007669"/>
    <property type="project" value="InterPro"/>
</dbReference>
<dbReference type="GO" id="GO:0016746">
    <property type="term" value="F:acyltransferase activity"/>
    <property type="evidence" value="ECO:0007669"/>
    <property type="project" value="UniProtKB-KW"/>
</dbReference>
<dbReference type="CDD" id="cd06849">
    <property type="entry name" value="lipoyl_domain"/>
    <property type="match status" value="2"/>
</dbReference>
<dbReference type="PANTHER" id="PTHR23151:SF90">
    <property type="entry name" value="DIHYDROLIPOYLLYSINE-RESIDUE ACETYLTRANSFERASE COMPONENT OF PYRUVATE DEHYDROGENASE COMPLEX, MITOCHONDRIAL-RELATED"/>
    <property type="match status" value="1"/>
</dbReference>
<evidence type="ECO:0000256" key="6">
    <source>
        <dbReference type="ARBA" id="ARBA00025211"/>
    </source>
</evidence>
<dbReference type="GO" id="GO:0045254">
    <property type="term" value="C:pyruvate dehydrogenase complex"/>
    <property type="evidence" value="ECO:0007669"/>
    <property type="project" value="InterPro"/>
</dbReference>
<feature type="compositionally biased region" description="Low complexity" evidence="8">
    <location>
        <begin position="103"/>
        <end position="123"/>
    </location>
</feature>
<dbReference type="EC" id="2.3.1.-" evidence="7"/>
<dbReference type="FunFam" id="2.40.50.100:FF:000010">
    <property type="entry name" value="Acetyltransferase component of pyruvate dehydrogenase complex"/>
    <property type="match status" value="1"/>
</dbReference>
<dbReference type="InterPro" id="IPR045257">
    <property type="entry name" value="E2/Pdx1"/>
</dbReference>
<feature type="compositionally biased region" description="Low complexity" evidence="8">
    <location>
        <begin position="231"/>
        <end position="247"/>
    </location>
</feature>
<dbReference type="RefSeq" id="WP_169606357.1">
    <property type="nucleotide sequence ID" value="NZ_CP051682.1"/>
</dbReference>
<keyword evidence="4 7" id="KW-0450">Lipoyl</keyword>
<dbReference type="InterPro" id="IPR023213">
    <property type="entry name" value="CAT-like_dom_sf"/>
</dbReference>
<dbReference type="FunFam" id="3.30.559.10:FF:000007">
    <property type="entry name" value="Dihydrolipoamide acetyltransferase component of pyruvate dehydrogenase complex"/>
    <property type="match status" value="1"/>
</dbReference>
<dbReference type="InterPro" id="IPR036625">
    <property type="entry name" value="E3-bd_dom_sf"/>
</dbReference>
<dbReference type="AlphaFoldDB" id="A0A7L5DW72"/>
<feature type="domain" description="Lipoyl-binding" evidence="9">
    <location>
        <begin position="131"/>
        <end position="206"/>
    </location>
</feature>
<feature type="domain" description="Peripheral subunit-binding (PSBD)" evidence="10">
    <location>
        <begin position="255"/>
        <end position="292"/>
    </location>
</feature>
<sequence length="575" mass="60599">MAEVVKMPKMSDTMTEGVIAKWHKKVGDKVKSGDLMAEIETDKATMDFESYQEGTLLYIGAEEGKAAPVDSVIAVIGNEGEDYKAALNSESGSAPAEEKKAEPAPQANAAPAAPAAEKPAAPAVDTSNIPAAVIRMPLLSDTMTEGVINKWNFKVGDKVKSDDSLADVETDKATMEVVGYEEGTLLYIGVKEGEAAKVNDIIAIVGKEGTDITPLLQSGSAPAPQGGGEQPATNEAPAEASAESQSSTEDDSRVKASPLARKIAKDKGINLNDVKGSAEGGRIVKKDVESFTPSAKLAQNTDGQKAAPAQQPMSASLGEIQKEEAASAKAKEAAAKAGPTITLSPFVGEEKFTEKPVTQMRKVIAKRLSESLFTAPHFFVTMSIDMDAAIEARGKMNEVSPVKISFNDLVVKACAVALKQHPAINSSWLGDKIRFNEHVNIGIAVAVDEGLLVPVVRFADGKSLSRISAEVKEFAKKAKDKKLQPSDWEGSTFTISNLGMFGVEEFTAIINSPDSCILAVSGIQAVPVVKNGAVVPGNIMKVTLSADHRTVDGATAASFLQTLKALLEEPVRLLI</sequence>
<evidence type="ECO:0000313" key="12">
    <source>
        <dbReference type="Proteomes" id="UP000503278"/>
    </source>
</evidence>
<evidence type="ECO:0000259" key="10">
    <source>
        <dbReference type="PROSITE" id="PS51826"/>
    </source>
</evidence>
<evidence type="ECO:0000256" key="3">
    <source>
        <dbReference type="ARBA" id="ARBA00022679"/>
    </source>
</evidence>
<evidence type="ECO:0000313" key="11">
    <source>
        <dbReference type="EMBL" id="QJD95340.1"/>
    </source>
</evidence>
<keyword evidence="5 7" id="KW-0012">Acyltransferase</keyword>
<reference evidence="11 12" key="1">
    <citation type="submission" date="2020-04" db="EMBL/GenBank/DDBJ databases">
        <title>Genome sequencing of novel species.</title>
        <authorList>
            <person name="Heo J."/>
            <person name="Kim S.-J."/>
            <person name="Kim J.-S."/>
            <person name="Hong S.-B."/>
            <person name="Kwon S.-W."/>
        </authorList>
    </citation>
    <scope>NUCLEOTIDE SEQUENCE [LARGE SCALE GENOMIC DNA]</scope>
    <source>
        <strain evidence="11 12">F39-2</strain>
    </source>
</reference>
<evidence type="ECO:0000256" key="4">
    <source>
        <dbReference type="ARBA" id="ARBA00022823"/>
    </source>
</evidence>
<dbReference type="Pfam" id="PF00364">
    <property type="entry name" value="Biotin_lipoyl"/>
    <property type="match status" value="2"/>
</dbReference>
<dbReference type="EMBL" id="CP051682">
    <property type="protein sequence ID" value="QJD95340.1"/>
    <property type="molecule type" value="Genomic_DNA"/>
</dbReference>
<keyword evidence="12" id="KW-1185">Reference proteome</keyword>
<comment type="function">
    <text evidence="6">The pyruvate dehydrogenase complex catalyzes the overall conversion of pyruvate to acetyl-CoA and CO(2). It contains multiple copies of three enzymatic components: pyruvate dehydrogenase (E1), dihydrolipoamide acetyltransferase (E2) and lipoamide dehydrogenase (E3).</text>
</comment>
<dbReference type="InterPro" id="IPR003016">
    <property type="entry name" value="2-oxoA_DH_lipoyl-BS"/>
</dbReference>
<evidence type="ECO:0000256" key="5">
    <source>
        <dbReference type="ARBA" id="ARBA00023315"/>
    </source>
</evidence>
<dbReference type="PANTHER" id="PTHR23151">
    <property type="entry name" value="DIHYDROLIPOAMIDE ACETYL/SUCCINYL-TRANSFERASE-RELATED"/>
    <property type="match status" value="1"/>
</dbReference>
<dbReference type="InterPro" id="IPR001078">
    <property type="entry name" value="2-oxoacid_DH_actylTfrase"/>
</dbReference>
<dbReference type="Proteomes" id="UP000503278">
    <property type="component" value="Chromosome"/>
</dbReference>
<dbReference type="Gene3D" id="4.10.320.10">
    <property type="entry name" value="E3-binding domain"/>
    <property type="match status" value="1"/>
</dbReference>
<feature type="region of interest" description="Disordered" evidence="8">
    <location>
        <begin position="89"/>
        <end position="123"/>
    </location>
</feature>
<keyword evidence="11" id="KW-0670">Pyruvate</keyword>
<comment type="cofactor">
    <cofactor evidence="1 7">
        <name>(R)-lipoate</name>
        <dbReference type="ChEBI" id="CHEBI:83088"/>
    </cofactor>
</comment>
<dbReference type="PROSITE" id="PS50968">
    <property type="entry name" value="BIOTINYL_LIPOYL"/>
    <property type="match status" value="2"/>
</dbReference>
<gene>
    <name evidence="11" type="ORF">HH214_05380</name>
</gene>
<dbReference type="Pfam" id="PF02817">
    <property type="entry name" value="E3_binding"/>
    <property type="match status" value="1"/>
</dbReference>
<feature type="domain" description="Lipoyl-binding" evidence="9">
    <location>
        <begin position="2"/>
        <end position="77"/>
    </location>
</feature>
<feature type="region of interest" description="Disordered" evidence="8">
    <location>
        <begin position="214"/>
        <end position="260"/>
    </location>
</feature>
<dbReference type="PROSITE" id="PS51826">
    <property type="entry name" value="PSBD"/>
    <property type="match status" value="1"/>
</dbReference>
<proteinExistence type="inferred from homology"/>
<dbReference type="PROSITE" id="PS00189">
    <property type="entry name" value="LIPOYL"/>
    <property type="match status" value="2"/>
</dbReference>
<dbReference type="SUPFAM" id="SSF47005">
    <property type="entry name" value="Peripheral subunit-binding domain of 2-oxo acid dehydrogenase complex"/>
    <property type="match status" value="1"/>
</dbReference>
<dbReference type="Gene3D" id="2.40.50.100">
    <property type="match status" value="2"/>
</dbReference>
<protein>
    <recommendedName>
        <fullName evidence="7">Dihydrolipoamide acetyltransferase component of pyruvate dehydrogenase complex</fullName>
        <ecNumber evidence="7">2.3.1.-</ecNumber>
    </recommendedName>
</protein>
<dbReference type="SUPFAM" id="SSF51230">
    <property type="entry name" value="Single hybrid motif"/>
    <property type="match status" value="2"/>
</dbReference>
<dbReference type="InterPro" id="IPR011053">
    <property type="entry name" value="Single_hybrid_motif"/>
</dbReference>
<evidence type="ECO:0000256" key="1">
    <source>
        <dbReference type="ARBA" id="ARBA00001938"/>
    </source>
</evidence>
<evidence type="ECO:0000256" key="8">
    <source>
        <dbReference type="SAM" id="MobiDB-lite"/>
    </source>
</evidence>
<keyword evidence="3 7" id="KW-0808">Transferase</keyword>
<dbReference type="KEGG" id="mrob:HH214_05380"/>